<dbReference type="EMBL" id="JBAMIC010000018">
    <property type="protein sequence ID" value="KAK7094825.1"/>
    <property type="molecule type" value="Genomic_DNA"/>
</dbReference>
<dbReference type="SMART" id="SM00186">
    <property type="entry name" value="FBG"/>
    <property type="match status" value="1"/>
</dbReference>
<dbReference type="PANTHER" id="PTHR19143">
    <property type="entry name" value="FIBRINOGEN/TENASCIN/ANGIOPOEITIN"/>
    <property type="match status" value="1"/>
</dbReference>
<dbReference type="InterPro" id="IPR014716">
    <property type="entry name" value="Fibrinogen_a/b/g_C_1"/>
</dbReference>
<name>A0AAN9AYW2_9CAEN</name>
<organism evidence="3 4">
    <name type="scientific">Littorina saxatilis</name>
    <dbReference type="NCBI Taxonomy" id="31220"/>
    <lineage>
        <taxon>Eukaryota</taxon>
        <taxon>Metazoa</taxon>
        <taxon>Spiralia</taxon>
        <taxon>Lophotrochozoa</taxon>
        <taxon>Mollusca</taxon>
        <taxon>Gastropoda</taxon>
        <taxon>Caenogastropoda</taxon>
        <taxon>Littorinimorpha</taxon>
        <taxon>Littorinoidea</taxon>
        <taxon>Littorinidae</taxon>
        <taxon>Littorina</taxon>
    </lineage>
</organism>
<dbReference type="Gene3D" id="3.90.215.10">
    <property type="entry name" value="Gamma Fibrinogen, chain A, domain 1"/>
    <property type="match status" value="1"/>
</dbReference>
<dbReference type="InterPro" id="IPR002181">
    <property type="entry name" value="Fibrinogen_a/b/g_C_dom"/>
</dbReference>
<accession>A0AAN9AYW2</accession>
<evidence type="ECO:0000256" key="1">
    <source>
        <dbReference type="SAM" id="SignalP"/>
    </source>
</evidence>
<gene>
    <name evidence="3" type="ORF">V1264_006325</name>
</gene>
<dbReference type="GO" id="GO:0005615">
    <property type="term" value="C:extracellular space"/>
    <property type="evidence" value="ECO:0007669"/>
    <property type="project" value="TreeGrafter"/>
</dbReference>
<dbReference type="InterPro" id="IPR036056">
    <property type="entry name" value="Fibrinogen-like_C"/>
</dbReference>
<feature type="chain" id="PRO_5042842662" description="Fibrinogen C-terminal domain-containing protein" evidence="1">
    <location>
        <begin position="22"/>
        <end position="372"/>
    </location>
</feature>
<evidence type="ECO:0000313" key="4">
    <source>
        <dbReference type="Proteomes" id="UP001374579"/>
    </source>
</evidence>
<reference evidence="3 4" key="1">
    <citation type="submission" date="2024-02" db="EMBL/GenBank/DDBJ databases">
        <title>Chromosome-scale genome assembly of the rough periwinkle Littorina saxatilis.</title>
        <authorList>
            <person name="De Jode A."/>
            <person name="Faria R."/>
            <person name="Formenti G."/>
            <person name="Sims Y."/>
            <person name="Smith T.P."/>
            <person name="Tracey A."/>
            <person name="Wood J.M.D."/>
            <person name="Zagrodzka Z.B."/>
            <person name="Johannesson K."/>
            <person name="Butlin R.K."/>
            <person name="Leder E.H."/>
        </authorList>
    </citation>
    <scope>NUCLEOTIDE SEQUENCE [LARGE SCALE GENOMIC DNA]</scope>
    <source>
        <strain evidence="3">Snail1</strain>
        <tissue evidence="3">Muscle</tissue>
    </source>
</reference>
<evidence type="ECO:0000313" key="3">
    <source>
        <dbReference type="EMBL" id="KAK7094825.1"/>
    </source>
</evidence>
<keyword evidence="4" id="KW-1185">Reference proteome</keyword>
<sequence>MFISYLLVLVIGADSITKAASTAFCESMFNRCPQGLTQTNRPLEQVTGHSHLECVVKCSGLAGCEGVNVCPGEVEGQVSCVLTGEVSAGPCDGLTGGSASSLCYHVQRHHDSSPMTTQPEETSTQEPATTELVCQNGGTPNGDRCDCPVEFGGRTCYRHIRDCTEPFARGHTSDVMGQYLIHPQGAPTPFMVRCRFNNDGITYPLRRFNEESFCQDLATCTVHSGDNLETDPNPRNFFIGLENLHNLLNQATYDLHVSMMFADGSSGSAIYRNFNIGPGYTDFKISFDGYDPTSDADQGFSIALPVVFSADGIDVYGCFAELGVAGWYGTDCVGYSMFADMGQLVWPVGGTERPVEQLDFLVIRMSPLDYDE</sequence>
<evidence type="ECO:0000259" key="2">
    <source>
        <dbReference type="SMART" id="SM00186"/>
    </source>
</evidence>
<comment type="caution">
    <text evidence="3">The sequence shown here is derived from an EMBL/GenBank/DDBJ whole genome shotgun (WGS) entry which is preliminary data.</text>
</comment>
<dbReference type="Pfam" id="PF00147">
    <property type="entry name" value="Fibrinogen_C"/>
    <property type="match status" value="1"/>
</dbReference>
<dbReference type="InterPro" id="IPR050373">
    <property type="entry name" value="Fibrinogen_C-term_domain"/>
</dbReference>
<keyword evidence="1" id="KW-0732">Signal</keyword>
<dbReference type="AlphaFoldDB" id="A0AAN9AYW2"/>
<dbReference type="Proteomes" id="UP001374579">
    <property type="component" value="Unassembled WGS sequence"/>
</dbReference>
<feature type="domain" description="Fibrinogen C-terminal" evidence="2">
    <location>
        <begin position="158"/>
        <end position="368"/>
    </location>
</feature>
<proteinExistence type="predicted"/>
<protein>
    <recommendedName>
        <fullName evidence="2">Fibrinogen C-terminal domain-containing protein</fullName>
    </recommendedName>
</protein>
<dbReference type="PANTHER" id="PTHR19143:SF458">
    <property type="entry name" value="FIBRINOGEN C-TERMINAL DOMAIN-CONTAINING PROTEIN-RELATED"/>
    <property type="match status" value="1"/>
</dbReference>
<dbReference type="SUPFAM" id="SSF56496">
    <property type="entry name" value="Fibrinogen C-terminal domain-like"/>
    <property type="match status" value="1"/>
</dbReference>
<feature type="signal peptide" evidence="1">
    <location>
        <begin position="1"/>
        <end position="21"/>
    </location>
</feature>